<name>A0AAD7JSZ7_9AGAR</name>
<sequence length="155" mass="15562">MIFPSSLLVLSLGLFAGASPVPSRHDTVPNTSVVPLTAYSVFQTLEEAVTALKPGLETIATSDSGGQTGNVAPLLSELTDALNTATASLAHSPGDAGAATTRAHDIHQDLNTALNGLVTELGLDNLLTPVDMALSGLLTGLNAILPGVLAIVGGV</sequence>
<gene>
    <name evidence="2" type="ORF">DFH07DRAFT_953650</name>
</gene>
<reference evidence="2" key="1">
    <citation type="submission" date="2023-03" db="EMBL/GenBank/DDBJ databases">
        <title>Massive genome expansion in bonnet fungi (Mycena s.s.) driven by repeated elements and novel gene families across ecological guilds.</title>
        <authorList>
            <consortium name="Lawrence Berkeley National Laboratory"/>
            <person name="Harder C.B."/>
            <person name="Miyauchi S."/>
            <person name="Viragh M."/>
            <person name="Kuo A."/>
            <person name="Thoen E."/>
            <person name="Andreopoulos B."/>
            <person name="Lu D."/>
            <person name="Skrede I."/>
            <person name="Drula E."/>
            <person name="Henrissat B."/>
            <person name="Morin E."/>
            <person name="Kohler A."/>
            <person name="Barry K."/>
            <person name="LaButti K."/>
            <person name="Morin E."/>
            <person name="Salamov A."/>
            <person name="Lipzen A."/>
            <person name="Mereny Z."/>
            <person name="Hegedus B."/>
            <person name="Baldrian P."/>
            <person name="Stursova M."/>
            <person name="Weitz H."/>
            <person name="Taylor A."/>
            <person name="Grigoriev I.V."/>
            <person name="Nagy L.G."/>
            <person name="Martin F."/>
            <person name="Kauserud H."/>
        </authorList>
    </citation>
    <scope>NUCLEOTIDE SEQUENCE</scope>
    <source>
        <strain evidence="2">CBHHK188m</strain>
    </source>
</reference>
<evidence type="ECO:0000313" key="3">
    <source>
        <dbReference type="Proteomes" id="UP001215280"/>
    </source>
</evidence>
<comment type="caution">
    <text evidence="2">The sequence shown here is derived from an EMBL/GenBank/DDBJ whole genome shotgun (WGS) entry which is preliminary data.</text>
</comment>
<evidence type="ECO:0000256" key="1">
    <source>
        <dbReference type="SAM" id="SignalP"/>
    </source>
</evidence>
<keyword evidence="1" id="KW-0732">Signal</keyword>
<accession>A0AAD7JSZ7</accession>
<feature type="chain" id="PRO_5042121760" evidence="1">
    <location>
        <begin position="19"/>
        <end position="155"/>
    </location>
</feature>
<proteinExistence type="predicted"/>
<protein>
    <submittedName>
        <fullName evidence="2">Uncharacterized protein</fullName>
    </submittedName>
</protein>
<keyword evidence="3" id="KW-1185">Reference proteome</keyword>
<dbReference type="AlphaFoldDB" id="A0AAD7JSZ7"/>
<feature type="signal peptide" evidence="1">
    <location>
        <begin position="1"/>
        <end position="18"/>
    </location>
</feature>
<dbReference type="EMBL" id="JARJLG010000022">
    <property type="protein sequence ID" value="KAJ7771025.1"/>
    <property type="molecule type" value="Genomic_DNA"/>
</dbReference>
<organism evidence="2 3">
    <name type="scientific">Mycena maculata</name>
    <dbReference type="NCBI Taxonomy" id="230809"/>
    <lineage>
        <taxon>Eukaryota</taxon>
        <taxon>Fungi</taxon>
        <taxon>Dikarya</taxon>
        <taxon>Basidiomycota</taxon>
        <taxon>Agaricomycotina</taxon>
        <taxon>Agaricomycetes</taxon>
        <taxon>Agaricomycetidae</taxon>
        <taxon>Agaricales</taxon>
        <taxon>Marasmiineae</taxon>
        <taxon>Mycenaceae</taxon>
        <taxon>Mycena</taxon>
    </lineage>
</organism>
<dbReference type="Proteomes" id="UP001215280">
    <property type="component" value="Unassembled WGS sequence"/>
</dbReference>
<evidence type="ECO:0000313" key="2">
    <source>
        <dbReference type="EMBL" id="KAJ7771025.1"/>
    </source>
</evidence>